<evidence type="ECO:0000313" key="6">
    <source>
        <dbReference type="EMBL" id="KAK0612016.1"/>
    </source>
</evidence>
<dbReference type="InterPro" id="IPR007269">
    <property type="entry name" value="ICMT_MeTrfase"/>
</dbReference>
<comment type="caution">
    <text evidence="5">Lacks conserved residue(s) required for the propagation of feature annotation.</text>
</comment>
<sequence>MASQFQLPSLSQVSFATAILATAAACKIGLTPPHPPPPTAVKIDPNASSLHKFRQTTTKGTFNDLINAPIGFLALHTVGLALTYPNSPSWLLRHGANSLNQNLISWSASTAIPIVLILGVGLPLRVIPFRTLGKSFTFTLAPPQNGLVKTGIYKYLQHPSYTGAAVIFVAPMVLLYRREGALGCWIPEGWEVIGKAVERVVAPVYAGMLLWMLGMRVREEERMLKAEFGEEWEDYRRTRARFLPWIW</sequence>
<keyword evidence="5" id="KW-0808">Transferase</keyword>
<evidence type="ECO:0000256" key="2">
    <source>
        <dbReference type="ARBA" id="ARBA00022692"/>
    </source>
</evidence>
<dbReference type="Pfam" id="PF04140">
    <property type="entry name" value="ICMT"/>
    <property type="match status" value="1"/>
</dbReference>
<keyword evidence="4 5" id="KW-0472">Membrane</keyword>
<name>A0AA39T204_9PEZI</name>
<keyword evidence="5" id="KW-0256">Endoplasmic reticulum</keyword>
<keyword evidence="5" id="KW-0489">Methyltransferase</keyword>
<dbReference type="GO" id="GO:0032259">
    <property type="term" value="P:methylation"/>
    <property type="evidence" value="ECO:0007669"/>
    <property type="project" value="UniProtKB-KW"/>
</dbReference>
<evidence type="ECO:0000256" key="5">
    <source>
        <dbReference type="RuleBase" id="RU362022"/>
    </source>
</evidence>
<comment type="catalytic activity">
    <reaction evidence="5">
        <text>[protein]-C-terminal S-[(2E,6E)-farnesyl]-L-cysteine + S-adenosyl-L-methionine = [protein]-C-terminal S-[(2E,6E)-farnesyl]-L-cysteine methyl ester + S-adenosyl-L-homocysteine</text>
        <dbReference type="Rhea" id="RHEA:21672"/>
        <dbReference type="Rhea" id="RHEA-COMP:12125"/>
        <dbReference type="Rhea" id="RHEA-COMP:12126"/>
        <dbReference type="ChEBI" id="CHEBI:57856"/>
        <dbReference type="ChEBI" id="CHEBI:59789"/>
        <dbReference type="ChEBI" id="CHEBI:90510"/>
        <dbReference type="ChEBI" id="CHEBI:90511"/>
        <dbReference type="EC" id="2.1.1.100"/>
    </reaction>
</comment>
<evidence type="ECO:0000256" key="1">
    <source>
        <dbReference type="ARBA" id="ARBA00004141"/>
    </source>
</evidence>
<organism evidence="6 7">
    <name type="scientific">Immersiella caudata</name>
    <dbReference type="NCBI Taxonomy" id="314043"/>
    <lineage>
        <taxon>Eukaryota</taxon>
        <taxon>Fungi</taxon>
        <taxon>Dikarya</taxon>
        <taxon>Ascomycota</taxon>
        <taxon>Pezizomycotina</taxon>
        <taxon>Sordariomycetes</taxon>
        <taxon>Sordariomycetidae</taxon>
        <taxon>Sordariales</taxon>
        <taxon>Lasiosphaeriaceae</taxon>
        <taxon>Immersiella</taxon>
    </lineage>
</organism>
<dbReference type="PANTHER" id="PTHR12714">
    <property type="entry name" value="PROTEIN-S ISOPRENYLCYSTEINE O-METHYLTRANSFERASE"/>
    <property type="match status" value="1"/>
</dbReference>
<keyword evidence="2 5" id="KW-0812">Transmembrane</keyword>
<evidence type="ECO:0000256" key="3">
    <source>
        <dbReference type="ARBA" id="ARBA00022989"/>
    </source>
</evidence>
<dbReference type="PANTHER" id="PTHR12714:SF9">
    <property type="entry name" value="PROTEIN-S-ISOPRENYLCYSTEINE O-METHYLTRANSFERASE"/>
    <property type="match status" value="1"/>
</dbReference>
<keyword evidence="5" id="KW-0949">S-adenosyl-L-methionine</keyword>
<proteinExistence type="inferred from homology"/>
<dbReference type="EC" id="2.1.1.100" evidence="5"/>
<dbReference type="Gene3D" id="1.20.120.1630">
    <property type="match status" value="1"/>
</dbReference>
<comment type="similarity">
    <text evidence="5">Belongs to the class VI-like SAM-binding methyltransferase superfamily. Isoprenylcysteine carboxyl methyltransferase family.</text>
</comment>
<feature type="transmembrane region" description="Helical" evidence="5">
    <location>
        <begin position="104"/>
        <end position="124"/>
    </location>
</feature>
<dbReference type="AlphaFoldDB" id="A0AA39T204"/>
<evidence type="ECO:0000313" key="7">
    <source>
        <dbReference type="Proteomes" id="UP001175000"/>
    </source>
</evidence>
<comment type="subcellular location">
    <subcellularLocation>
        <location evidence="5">Endoplasmic reticulum membrane</location>
        <topology evidence="5">Multi-pass membrane protein</topology>
    </subcellularLocation>
    <subcellularLocation>
        <location evidence="1">Membrane</location>
        <topology evidence="1">Multi-pass membrane protein</topology>
    </subcellularLocation>
</comment>
<keyword evidence="3 5" id="KW-1133">Transmembrane helix</keyword>
<dbReference type="Proteomes" id="UP001175000">
    <property type="component" value="Unassembled WGS sequence"/>
</dbReference>
<dbReference type="GO" id="GO:0005789">
    <property type="term" value="C:endoplasmic reticulum membrane"/>
    <property type="evidence" value="ECO:0007669"/>
    <property type="project" value="UniProtKB-SubCell"/>
</dbReference>
<comment type="caution">
    <text evidence="6">The sequence shown here is derived from an EMBL/GenBank/DDBJ whole genome shotgun (WGS) entry which is preliminary data.</text>
</comment>
<protein>
    <recommendedName>
        <fullName evidence="5">Protein-S-isoprenylcysteine O-methyltransferase</fullName>
        <ecNumber evidence="5">2.1.1.100</ecNumber>
    </recommendedName>
</protein>
<accession>A0AA39T204</accession>
<gene>
    <name evidence="6" type="ORF">B0T14DRAFT_531451</name>
</gene>
<reference evidence="6" key="1">
    <citation type="submission" date="2023-06" db="EMBL/GenBank/DDBJ databases">
        <title>Genome-scale phylogeny and comparative genomics of the fungal order Sordariales.</title>
        <authorList>
            <consortium name="Lawrence Berkeley National Laboratory"/>
            <person name="Hensen N."/>
            <person name="Bonometti L."/>
            <person name="Westerberg I."/>
            <person name="Brannstrom I.O."/>
            <person name="Guillou S."/>
            <person name="Cros-Aarteil S."/>
            <person name="Calhoun S."/>
            <person name="Haridas S."/>
            <person name="Kuo A."/>
            <person name="Mondo S."/>
            <person name="Pangilinan J."/>
            <person name="Riley R."/>
            <person name="Labutti K."/>
            <person name="Andreopoulos B."/>
            <person name="Lipzen A."/>
            <person name="Chen C."/>
            <person name="Yanf M."/>
            <person name="Daum C."/>
            <person name="Ng V."/>
            <person name="Clum A."/>
            <person name="Steindorff A."/>
            <person name="Ohm R."/>
            <person name="Martin F."/>
            <person name="Silar P."/>
            <person name="Natvig D."/>
            <person name="Lalanne C."/>
            <person name="Gautier V."/>
            <person name="Ament-Velasquez S.L."/>
            <person name="Kruys A."/>
            <person name="Hutchinson M.I."/>
            <person name="Powell A.J."/>
            <person name="Barry K."/>
            <person name="Miller A.N."/>
            <person name="Grigoriev I.V."/>
            <person name="Debuchy R."/>
            <person name="Gladieux P."/>
            <person name="Thoren M.H."/>
            <person name="Johannesson H."/>
        </authorList>
    </citation>
    <scope>NUCLEOTIDE SEQUENCE</scope>
    <source>
        <strain evidence="6">CBS 606.72</strain>
    </source>
</reference>
<dbReference type="GO" id="GO:0004671">
    <property type="term" value="F:protein C-terminal S-isoprenylcysteine carboxyl O-methyltransferase activity"/>
    <property type="evidence" value="ECO:0007669"/>
    <property type="project" value="UniProtKB-EC"/>
</dbReference>
<dbReference type="EMBL" id="JAULSU010000007">
    <property type="protein sequence ID" value="KAK0612016.1"/>
    <property type="molecule type" value="Genomic_DNA"/>
</dbReference>
<feature type="transmembrane region" description="Helical" evidence="5">
    <location>
        <begin position="65"/>
        <end position="84"/>
    </location>
</feature>
<keyword evidence="7" id="KW-1185">Reference proteome</keyword>
<evidence type="ECO:0000256" key="4">
    <source>
        <dbReference type="ARBA" id="ARBA00023136"/>
    </source>
</evidence>